<sequence length="709" mass="82607">MNPFPPLRIFLHLSITLLPAWIQTNFSDVLELLDYCSTDLCSELSGLDPLPYPSPPQAYCPLLRETKTIPSDLPFQPNPNLRINEKDISKFQQKTPSNYQYESSFNYEHSRNTQLSSQRSWSPHLQSQTHILQPTLVETSHDRNHIVQSSNNRGQEIFKSADSFEKIPQKVSKGHSHFLTSNAQATLGNFPFDSELEHGGKPNTWSEFRRGNVLIMPLEDRNEMDMARNSPRKKLSALNDENRITHQVSNESLKQILASEFYELIQEANSKDLDKKLASFVKTIQHKISPQDPKIFWQRLFFIIKLSLARSKHYALLYQNFNAKDREGLIKIQMQTFEFLKFFWSLALTHEEDCNSKYHDIGKSILTTAYMRKSKASFESLSRDHASGEWASWYGMQAFVNIHWEATLDKLQKRRINHNVRYFERVNQENVNEEKHMQEDTFNLHQISKNAPNNLLYSLTKSKGEAVLHKFELSLNNFLQSIAKRNDENQIFKGISTSAIKTRVSYAFIASFLHIHIYGSLGLPIKLRKDCLIDFEKKAFCLQEYFWEVVLFQKAEFPSNYITLKPNLTKSVAVQNCRKTIGQKGTSEQKAESASWNASNFFISWFWNEILTRDSKSQIRNNILSQETQVGTKKTIKGSYEIDLVEDVDHPNLYCKPRKANSKLDYNCTRELGRIALKNYENRLKEFLELILVQYKQLRQEFKHKDPKV</sequence>
<evidence type="ECO:0000256" key="1">
    <source>
        <dbReference type="SAM" id="SignalP"/>
    </source>
</evidence>
<dbReference type="EMBL" id="AVOT02026624">
    <property type="protein sequence ID" value="MBW0518415.1"/>
    <property type="molecule type" value="Genomic_DNA"/>
</dbReference>
<feature type="signal peptide" evidence="1">
    <location>
        <begin position="1"/>
        <end position="27"/>
    </location>
</feature>
<evidence type="ECO:0000313" key="3">
    <source>
        <dbReference type="Proteomes" id="UP000765509"/>
    </source>
</evidence>
<keyword evidence="1" id="KW-0732">Signal</keyword>
<dbReference type="AlphaFoldDB" id="A0A9Q3E933"/>
<name>A0A9Q3E933_9BASI</name>
<proteinExistence type="predicted"/>
<gene>
    <name evidence="2" type="ORF">O181_058130</name>
</gene>
<comment type="caution">
    <text evidence="2">The sequence shown here is derived from an EMBL/GenBank/DDBJ whole genome shotgun (WGS) entry which is preliminary data.</text>
</comment>
<keyword evidence="3" id="KW-1185">Reference proteome</keyword>
<protein>
    <submittedName>
        <fullName evidence="2">Uncharacterized protein</fullName>
    </submittedName>
</protein>
<evidence type="ECO:0000313" key="2">
    <source>
        <dbReference type="EMBL" id="MBW0518415.1"/>
    </source>
</evidence>
<accession>A0A9Q3E933</accession>
<reference evidence="2" key="1">
    <citation type="submission" date="2021-03" db="EMBL/GenBank/DDBJ databases">
        <title>Draft genome sequence of rust myrtle Austropuccinia psidii MF-1, a brazilian biotype.</title>
        <authorList>
            <person name="Quecine M.C."/>
            <person name="Pachon D.M.R."/>
            <person name="Bonatelli M.L."/>
            <person name="Correr F.H."/>
            <person name="Franceschini L.M."/>
            <person name="Leite T.F."/>
            <person name="Margarido G.R.A."/>
            <person name="Almeida C.A."/>
            <person name="Ferrarezi J.A."/>
            <person name="Labate C.A."/>
        </authorList>
    </citation>
    <scope>NUCLEOTIDE SEQUENCE</scope>
    <source>
        <strain evidence="2">MF-1</strain>
    </source>
</reference>
<organism evidence="2 3">
    <name type="scientific">Austropuccinia psidii MF-1</name>
    <dbReference type="NCBI Taxonomy" id="1389203"/>
    <lineage>
        <taxon>Eukaryota</taxon>
        <taxon>Fungi</taxon>
        <taxon>Dikarya</taxon>
        <taxon>Basidiomycota</taxon>
        <taxon>Pucciniomycotina</taxon>
        <taxon>Pucciniomycetes</taxon>
        <taxon>Pucciniales</taxon>
        <taxon>Sphaerophragmiaceae</taxon>
        <taxon>Austropuccinia</taxon>
    </lineage>
</organism>
<dbReference type="Proteomes" id="UP000765509">
    <property type="component" value="Unassembled WGS sequence"/>
</dbReference>
<feature type="chain" id="PRO_5040171796" evidence="1">
    <location>
        <begin position="28"/>
        <end position="709"/>
    </location>
</feature>